<sequence length="105" mass="12161">MKIIVLVIMLVLVAYIFWQRWLLKQQSYDLANLEKACDGYKSQIQNMAIQHQSTFNALQAQKLMLELVGSDLNKVIKGDYSVQPVSEKEMKDIKRKVMEITGKEI</sequence>
<evidence type="ECO:0000313" key="1">
    <source>
        <dbReference type="EMBL" id="QEA33578.1"/>
    </source>
</evidence>
<dbReference type="Proteomes" id="UP000321332">
    <property type="component" value="Chromosome"/>
</dbReference>
<dbReference type="GeneID" id="61187155"/>
<evidence type="ECO:0000313" key="2">
    <source>
        <dbReference type="Proteomes" id="UP000321332"/>
    </source>
</evidence>
<proteinExistence type="predicted"/>
<reference evidence="1 2" key="1">
    <citation type="submission" date="2019-06" db="EMBL/GenBank/DDBJ databases">
        <title>Genome analyses of bacteria isolated from kimchi.</title>
        <authorList>
            <person name="Lee S."/>
            <person name="Ahn S."/>
            <person name="Roh S."/>
        </authorList>
    </citation>
    <scope>NUCLEOTIDE SEQUENCE [LARGE SCALE GENOMIC DNA]</scope>
    <source>
        <strain evidence="1 2">CBA3620</strain>
    </source>
</reference>
<dbReference type="EMBL" id="CP042374">
    <property type="protein sequence ID" value="QEA33578.1"/>
    <property type="molecule type" value="Genomic_DNA"/>
</dbReference>
<dbReference type="RefSeq" id="WP_147000448.1">
    <property type="nucleotide sequence ID" value="NZ_CP042374.1"/>
</dbReference>
<dbReference type="AlphaFoldDB" id="A0AAE6IJX8"/>
<name>A0AAE6IJX8_LEUCA</name>
<protein>
    <submittedName>
        <fullName evidence="1">Uncharacterized protein</fullName>
    </submittedName>
</protein>
<accession>A0AAE6IJX8</accession>
<organism evidence="1 2">
    <name type="scientific">Leuconostoc carnosum</name>
    <dbReference type="NCBI Taxonomy" id="1252"/>
    <lineage>
        <taxon>Bacteria</taxon>
        <taxon>Bacillati</taxon>
        <taxon>Bacillota</taxon>
        <taxon>Bacilli</taxon>
        <taxon>Lactobacillales</taxon>
        <taxon>Lactobacillaceae</taxon>
        <taxon>Leuconostoc</taxon>
    </lineage>
</organism>
<gene>
    <name evidence="1" type="ORF">FGL89_05300</name>
</gene>